<gene>
    <name evidence="1" type="ORF">PAHAL_7G048400</name>
</gene>
<sequence length="182" mass="19472">MIRRRINSQPNETLGPRRFSRLLRSANTLAPPLPVVLLQRHPVARFPCLLLRLASSSAPCSSRPAPCSSAFLCPRHALCSSDSQPREGGRALGELRLQAGRGAGGCVLILLTSSGRPHFRHQRRPLLLLQSSGGKASGLGGAGFSMARCRLRRARRCLRGSGATCSSPSFVHVAGDYAIEPA</sequence>
<reference evidence="1" key="1">
    <citation type="submission" date="2018-04" db="EMBL/GenBank/DDBJ databases">
        <title>WGS assembly of Panicum hallii.</title>
        <authorList>
            <person name="Lovell J."/>
            <person name="Jenkins J."/>
            <person name="Lowry D."/>
            <person name="Mamidi S."/>
            <person name="Sreedasyam A."/>
            <person name="Weng X."/>
            <person name="Barry K."/>
            <person name="Bonette J."/>
            <person name="Campitelli B."/>
            <person name="Daum C."/>
            <person name="Gordon S."/>
            <person name="Gould B."/>
            <person name="Lipzen A."/>
            <person name="Macqueen A."/>
            <person name="Palacio-Mejia J."/>
            <person name="Plott C."/>
            <person name="Shakirov E."/>
            <person name="Shu S."/>
            <person name="Yoshinaga Y."/>
            <person name="Zane M."/>
            <person name="Rokhsar D."/>
            <person name="Grimwood J."/>
            <person name="Schmutz J."/>
            <person name="Juenger T."/>
        </authorList>
    </citation>
    <scope>NUCLEOTIDE SEQUENCE [LARGE SCALE GENOMIC DNA]</scope>
    <source>
        <strain evidence="1">FIL2</strain>
    </source>
</reference>
<evidence type="ECO:0000313" key="1">
    <source>
        <dbReference type="EMBL" id="PVH34864.1"/>
    </source>
</evidence>
<proteinExistence type="predicted"/>
<accession>A0A2T8IB03</accession>
<organism evidence="1">
    <name type="scientific">Panicum hallii</name>
    <dbReference type="NCBI Taxonomy" id="206008"/>
    <lineage>
        <taxon>Eukaryota</taxon>
        <taxon>Viridiplantae</taxon>
        <taxon>Streptophyta</taxon>
        <taxon>Embryophyta</taxon>
        <taxon>Tracheophyta</taxon>
        <taxon>Spermatophyta</taxon>
        <taxon>Magnoliopsida</taxon>
        <taxon>Liliopsida</taxon>
        <taxon>Poales</taxon>
        <taxon>Poaceae</taxon>
        <taxon>PACMAD clade</taxon>
        <taxon>Panicoideae</taxon>
        <taxon>Panicodae</taxon>
        <taxon>Paniceae</taxon>
        <taxon>Panicinae</taxon>
        <taxon>Panicum</taxon>
        <taxon>Panicum sect. Panicum</taxon>
    </lineage>
</organism>
<protein>
    <submittedName>
        <fullName evidence="1">Uncharacterized protein</fullName>
    </submittedName>
</protein>
<dbReference type="AlphaFoldDB" id="A0A2T8IB03"/>
<dbReference type="Gramene" id="PVH34864">
    <property type="protein sequence ID" value="PVH34864"/>
    <property type="gene ID" value="PAHAL_7G048400"/>
</dbReference>
<dbReference type="EMBL" id="CM008052">
    <property type="protein sequence ID" value="PVH34864.1"/>
    <property type="molecule type" value="Genomic_DNA"/>
</dbReference>
<name>A0A2T8IB03_9POAL</name>
<dbReference type="Proteomes" id="UP000243499">
    <property type="component" value="Chromosome 7"/>
</dbReference>